<dbReference type="Pfam" id="PF02135">
    <property type="entry name" value="zf-TAZ"/>
    <property type="match status" value="1"/>
</dbReference>
<evidence type="ECO:0000256" key="6">
    <source>
        <dbReference type="ARBA" id="ARBA00023163"/>
    </source>
</evidence>
<dbReference type="PANTHER" id="PTHR24082:SF283">
    <property type="entry name" value="NUCLEAR HORMONE RECEPTOR HR96"/>
    <property type="match status" value="1"/>
</dbReference>
<name>A0A7R9L091_9ACAR</name>
<dbReference type="Proteomes" id="UP000759131">
    <property type="component" value="Unassembled WGS sequence"/>
</dbReference>
<evidence type="ECO:0000256" key="8">
    <source>
        <dbReference type="ARBA" id="ARBA00023242"/>
    </source>
</evidence>
<evidence type="ECO:0000256" key="4">
    <source>
        <dbReference type="ARBA" id="ARBA00023015"/>
    </source>
</evidence>
<dbReference type="GO" id="GO:0000978">
    <property type="term" value="F:RNA polymerase II cis-regulatory region sequence-specific DNA binding"/>
    <property type="evidence" value="ECO:0007669"/>
    <property type="project" value="TreeGrafter"/>
</dbReference>
<feature type="region of interest" description="Disordered" evidence="10">
    <location>
        <begin position="28"/>
        <end position="48"/>
    </location>
</feature>
<dbReference type="SUPFAM" id="SSF57716">
    <property type="entry name" value="Glucocorticoid receptor-like (DNA-binding domain)"/>
    <property type="match status" value="1"/>
</dbReference>
<feature type="compositionally biased region" description="Low complexity" evidence="10">
    <location>
        <begin position="141"/>
        <end position="153"/>
    </location>
</feature>
<dbReference type="PROSITE" id="PS50134">
    <property type="entry name" value="ZF_TAZ"/>
    <property type="match status" value="1"/>
</dbReference>
<keyword evidence="2 9" id="KW-0863">Zinc-finger</keyword>
<dbReference type="InterPro" id="IPR050234">
    <property type="entry name" value="Nuclear_hormone_rcpt_NR1"/>
</dbReference>
<sequence>EWILNDAEKEIRKIKIEENRKSKDLKITIGDNNRSKPMDTSPVQSPIRSPIGMAANDCQSEVYNSDNNSNNATNVLEEYKCPFDDKCKVDIKTRKFCRRCRLRKCYAVGMKQEWILNEEEKEIRRHKIEENRRCRQVNDGNSNHSNTSNTSGYNPPPNPPFPPTAVKVSVIKGTANKCPFDNKYRESARTVQMAMHQAFESSQVFSNTPLLDMEDENSGDMSVPLPEPPEPLPEPPLVMAYKGVSSVEPIGRVQTLVHACECTATSAGCTYPSCELMKKVMTHWLDCEHRATLCRPKSPDEPRCPPCEQLMELCTYHARHCHRRVGDCTVPHCLDIRRALREGQQRVLTQQIRQKRWREDIVSRLSEHLAQVQSTRGDSHAGSVGGGSDGSVLYNMSDL</sequence>
<evidence type="ECO:0000256" key="10">
    <source>
        <dbReference type="SAM" id="MobiDB-lite"/>
    </source>
</evidence>
<accession>A0A7R9L091</accession>
<dbReference type="InterPro" id="IPR013088">
    <property type="entry name" value="Znf_NHR/GATA"/>
</dbReference>
<dbReference type="SMART" id="SM00551">
    <property type="entry name" value="ZnF_TAZ"/>
    <property type="match status" value="1"/>
</dbReference>
<keyword evidence="7" id="KW-0675">Receptor</keyword>
<evidence type="ECO:0000256" key="3">
    <source>
        <dbReference type="ARBA" id="ARBA00022833"/>
    </source>
</evidence>
<evidence type="ECO:0000256" key="1">
    <source>
        <dbReference type="ARBA" id="ARBA00022723"/>
    </source>
</evidence>
<dbReference type="PROSITE" id="PS51030">
    <property type="entry name" value="NUCLEAR_REC_DBD_2"/>
    <property type="match status" value="1"/>
</dbReference>
<dbReference type="GO" id="GO:0045944">
    <property type="term" value="P:positive regulation of transcription by RNA polymerase II"/>
    <property type="evidence" value="ECO:0007669"/>
    <property type="project" value="TreeGrafter"/>
</dbReference>
<evidence type="ECO:0000256" key="7">
    <source>
        <dbReference type="ARBA" id="ARBA00023170"/>
    </source>
</evidence>
<dbReference type="InterPro" id="IPR000197">
    <property type="entry name" value="Znf_TAZ"/>
</dbReference>
<dbReference type="SMART" id="SM00399">
    <property type="entry name" value="ZnF_C4"/>
    <property type="match status" value="1"/>
</dbReference>
<feature type="zinc finger region" description="TAZ-type" evidence="9">
    <location>
        <begin position="232"/>
        <end position="336"/>
    </location>
</feature>
<feature type="domain" description="Nuclear receptor" evidence="12">
    <location>
        <begin position="79"/>
        <end position="117"/>
    </location>
</feature>
<dbReference type="OrthoDB" id="899at2759"/>
<reference evidence="13" key="1">
    <citation type="submission" date="2020-11" db="EMBL/GenBank/DDBJ databases">
        <authorList>
            <person name="Tran Van P."/>
        </authorList>
    </citation>
    <scope>NUCLEOTIDE SEQUENCE</scope>
</reference>
<evidence type="ECO:0000259" key="12">
    <source>
        <dbReference type="PROSITE" id="PS51030"/>
    </source>
</evidence>
<evidence type="ECO:0000259" key="11">
    <source>
        <dbReference type="PROSITE" id="PS50134"/>
    </source>
</evidence>
<dbReference type="GO" id="GO:0008270">
    <property type="term" value="F:zinc ion binding"/>
    <property type="evidence" value="ECO:0007669"/>
    <property type="project" value="UniProtKB-KW"/>
</dbReference>
<proteinExistence type="predicted"/>
<evidence type="ECO:0000256" key="9">
    <source>
        <dbReference type="PROSITE-ProRule" id="PRU00203"/>
    </source>
</evidence>
<dbReference type="Gene3D" id="3.30.50.10">
    <property type="entry name" value="Erythroid Transcription Factor GATA-1, subunit A"/>
    <property type="match status" value="1"/>
</dbReference>
<dbReference type="InterPro" id="IPR001628">
    <property type="entry name" value="Znf_hrmn_rcpt"/>
</dbReference>
<keyword evidence="14" id="KW-1185">Reference proteome</keyword>
<dbReference type="SUPFAM" id="SSF57933">
    <property type="entry name" value="TAZ domain"/>
    <property type="match status" value="1"/>
</dbReference>
<dbReference type="Pfam" id="PF00105">
    <property type="entry name" value="zf-C4"/>
    <property type="match status" value="1"/>
</dbReference>
<keyword evidence="1 9" id="KW-0479">Metal-binding</keyword>
<dbReference type="PANTHER" id="PTHR24082">
    <property type="entry name" value="NUCLEAR HORMONE RECEPTOR"/>
    <property type="match status" value="1"/>
</dbReference>
<feature type="region of interest" description="Disordered" evidence="10">
    <location>
        <begin position="131"/>
        <end position="162"/>
    </location>
</feature>
<protein>
    <submittedName>
        <fullName evidence="13">Uncharacterized protein</fullName>
    </submittedName>
</protein>
<evidence type="ECO:0000256" key="5">
    <source>
        <dbReference type="ARBA" id="ARBA00023125"/>
    </source>
</evidence>
<keyword evidence="6" id="KW-0804">Transcription</keyword>
<keyword evidence="3 9" id="KW-0862">Zinc</keyword>
<evidence type="ECO:0000313" key="13">
    <source>
        <dbReference type="EMBL" id="CAD7631600.1"/>
    </source>
</evidence>
<feature type="non-terminal residue" evidence="13">
    <location>
        <position position="1"/>
    </location>
</feature>
<dbReference type="EMBL" id="OC864280">
    <property type="protein sequence ID" value="CAD7631600.1"/>
    <property type="molecule type" value="Genomic_DNA"/>
</dbReference>
<dbReference type="AlphaFoldDB" id="A0A7R9L091"/>
<keyword evidence="8" id="KW-0539">Nucleus</keyword>
<dbReference type="InterPro" id="IPR035898">
    <property type="entry name" value="TAZ_dom_sf"/>
</dbReference>
<dbReference type="EMBL" id="CAJPIZ010009705">
    <property type="protein sequence ID" value="CAG2112030.1"/>
    <property type="molecule type" value="Genomic_DNA"/>
</dbReference>
<keyword evidence="4" id="KW-0805">Transcription regulation</keyword>
<organism evidence="13">
    <name type="scientific">Medioppia subpectinata</name>
    <dbReference type="NCBI Taxonomy" id="1979941"/>
    <lineage>
        <taxon>Eukaryota</taxon>
        <taxon>Metazoa</taxon>
        <taxon>Ecdysozoa</taxon>
        <taxon>Arthropoda</taxon>
        <taxon>Chelicerata</taxon>
        <taxon>Arachnida</taxon>
        <taxon>Acari</taxon>
        <taxon>Acariformes</taxon>
        <taxon>Sarcoptiformes</taxon>
        <taxon>Oribatida</taxon>
        <taxon>Brachypylina</taxon>
        <taxon>Oppioidea</taxon>
        <taxon>Oppiidae</taxon>
        <taxon>Medioppia</taxon>
    </lineage>
</organism>
<evidence type="ECO:0000256" key="2">
    <source>
        <dbReference type="ARBA" id="ARBA00022771"/>
    </source>
</evidence>
<dbReference type="GO" id="GO:0004879">
    <property type="term" value="F:nuclear receptor activity"/>
    <property type="evidence" value="ECO:0007669"/>
    <property type="project" value="TreeGrafter"/>
</dbReference>
<dbReference type="GO" id="GO:0000122">
    <property type="term" value="P:negative regulation of transcription by RNA polymerase II"/>
    <property type="evidence" value="ECO:0007669"/>
    <property type="project" value="TreeGrafter"/>
</dbReference>
<feature type="domain" description="TAZ-type" evidence="11">
    <location>
        <begin position="232"/>
        <end position="336"/>
    </location>
</feature>
<dbReference type="Gene3D" id="1.20.1020.10">
    <property type="entry name" value="TAZ domain"/>
    <property type="match status" value="1"/>
</dbReference>
<dbReference type="GO" id="GO:0030154">
    <property type="term" value="P:cell differentiation"/>
    <property type="evidence" value="ECO:0007669"/>
    <property type="project" value="TreeGrafter"/>
</dbReference>
<keyword evidence="5" id="KW-0238">DNA-binding</keyword>
<gene>
    <name evidence="13" type="ORF">OSB1V03_LOCUS12009</name>
</gene>
<evidence type="ECO:0000313" key="14">
    <source>
        <dbReference type="Proteomes" id="UP000759131"/>
    </source>
</evidence>